<accession>A0A3B0V9E7</accession>
<dbReference type="CDD" id="cd04301">
    <property type="entry name" value="NAT_SF"/>
    <property type="match status" value="1"/>
</dbReference>
<dbReference type="NCBIfam" id="NF002959">
    <property type="entry name" value="PRK03624.1"/>
    <property type="match status" value="1"/>
</dbReference>
<keyword evidence="1" id="KW-0808">Transferase</keyword>
<reference evidence="4" key="1">
    <citation type="submission" date="2018-06" db="EMBL/GenBank/DDBJ databases">
        <authorList>
            <person name="Zhirakovskaya E."/>
        </authorList>
    </citation>
    <scope>NUCLEOTIDE SEQUENCE</scope>
</reference>
<feature type="domain" description="N-acetyltransferase" evidence="3">
    <location>
        <begin position="4"/>
        <end position="142"/>
    </location>
</feature>
<dbReference type="InterPro" id="IPR016181">
    <property type="entry name" value="Acyl_CoA_acyltransferase"/>
</dbReference>
<keyword evidence="2" id="KW-0012">Acyltransferase</keyword>
<evidence type="ECO:0000256" key="2">
    <source>
        <dbReference type="ARBA" id="ARBA00023315"/>
    </source>
</evidence>
<dbReference type="GO" id="GO:0016747">
    <property type="term" value="F:acyltransferase activity, transferring groups other than amino-acyl groups"/>
    <property type="evidence" value="ECO:0007669"/>
    <property type="project" value="InterPro"/>
</dbReference>
<dbReference type="InterPro" id="IPR050832">
    <property type="entry name" value="Bact_Acetyltransf"/>
</dbReference>
<protein>
    <recommendedName>
        <fullName evidence="3">N-acetyltransferase domain-containing protein</fullName>
    </recommendedName>
</protein>
<proteinExistence type="predicted"/>
<dbReference type="PANTHER" id="PTHR43877">
    <property type="entry name" value="AMINOALKYLPHOSPHONATE N-ACETYLTRANSFERASE-RELATED-RELATED"/>
    <property type="match status" value="1"/>
</dbReference>
<dbReference type="PANTHER" id="PTHR43877:SF2">
    <property type="entry name" value="AMINOALKYLPHOSPHONATE N-ACETYLTRANSFERASE-RELATED"/>
    <property type="match status" value="1"/>
</dbReference>
<dbReference type="Pfam" id="PF00583">
    <property type="entry name" value="Acetyltransf_1"/>
    <property type="match status" value="1"/>
</dbReference>
<dbReference type="SUPFAM" id="SSF55729">
    <property type="entry name" value="Acyl-CoA N-acyltransferases (Nat)"/>
    <property type="match status" value="1"/>
</dbReference>
<evidence type="ECO:0000256" key="1">
    <source>
        <dbReference type="ARBA" id="ARBA00022679"/>
    </source>
</evidence>
<dbReference type="PROSITE" id="PS51186">
    <property type="entry name" value="GNAT"/>
    <property type="match status" value="1"/>
</dbReference>
<evidence type="ECO:0000259" key="3">
    <source>
        <dbReference type="PROSITE" id="PS51186"/>
    </source>
</evidence>
<sequence length="142" mass="15826">MNKPIIRPFTLEDSDAVVTIWKACGLVVSWNDPHKDIARKMEVNPDLFLVAEVDEHIVGTVIGGYEGHRGWINYLAVLPTFQKQSIGQALMQTVEEKLLAMGCPKINLQVRSSNTAVIQFYGHIGYHIDEVVSLGKRLIPDG</sequence>
<name>A0A3B0V9E7_9ZZZZ</name>
<gene>
    <name evidence="4" type="ORF">MNBD_CHLOROFLEXI01-1585</name>
</gene>
<dbReference type="InterPro" id="IPR000182">
    <property type="entry name" value="GNAT_dom"/>
</dbReference>
<dbReference type="AlphaFoldDB" id="A0A3B0V9E7"/>
<organism evidence="4">
    <name type="scientific">hydrothermal vent metagenome</name>
    <dbReference type="NCBI Taxonomy" id="652676"/>
    <lineage>
        <taxon>unclassified sequences</taxon>
        <taxon>metagenomes</taxon>
        <taxon>ecological metagenomes</taxon>
    </lineage>
</organism>
<dbReference type="EMBL" id="UOEU01000784">
    <property type="protein sequence ID" value="VAW40215.1"/>
    <property type="molecule type" value="Genomic_DNA"/>
</dbReference>
<dbReference type="Gene3D" id="3.40.630.30">
    <property type="match status" value="1"/>
</dbReference>
<evidence type="ECO:0000313" key="4">
    <source>
        <dbReference type="EMBL" id="VAW40215.1"/>
    </source>
</evidence>